<gene>
    <name evidence="1" type="ORF">LACBIDRAFT_299075</name>
</gene>
<proteinExistence type="predicted"/>
<dbReference type="Proteomes" id="UP000001194">
    <property type="component" value="Unassembled WGS sequence"/>
</dbReference>
<dbReference type="InParanoid" id="B0DDZ1"/>
<sequence>MLALFDYYPSNTSSTLPLDALNVAVFWSQIWFEEFHLLEQRSLGRPLALLKRGLPPINITVNGTLDAQLHSTLARTRGKRSKIPLGWSLSQL</sequence>
<dbReference type="GeneID" id="6077715"/>
<dbReference type="HOGENOM" id="CLU_2413618_0_0_1"/>
<reference evidence="1 2" key="1">
    <citation type="journal article" date="2008" name="Nature">
        <title>The genome of Laccaria bicolor provides insights into mycorrhizal symbiosis.</title>
        <authorList>
            <person name="Martin F."/>
            <person name="Aerts A."/>
            <person name="Ahren D."/>
            <person name="Brun A."/>
            <person name="Danchin E.G.J."/>
            <person name="Duchaussoy F."/>
            <person name="Gibon J."/>
            <person name="Kohler A."/>
            <person name="Lindquist E."/>
            <person name="Pereda V."/>
            <person name="Salamov A."/>
            <person name="Shapiro H.J."/>
            <person name="Wuyts J."/>
            <person name="Blaudez D."/>
            <person name="Buee M."/>
            <person name="Brokstein P."/>
            <person name="Canbaeck B."/>
            <person name="Cohen D."/>
            <person name="Courty P.E."/>
            <person name="Coutinho P.M."/>
            <person name="Delaruelle C."/>
            <person name="Detter J.C."/>
            <person name="Deveau A."/>
            <person name="DiFazio S."/>
            <person name="Duplessis S."/>
            <person name="Fraissinet-Tachet L."/>
            <person name="Lucic E."/>
            <person name="Frey-Klett P."/>
            <person name="Fourrey C."/>
            <person name="Feussner I."/>
            <person name="Gay G."/>
            <person name="Grimwood J."/>
            <person name="Hoegger P.J."/>
            <person name="Jain P."/>
            <person name="Kilaru S."/>
            <person name="Labbe J."/>
            <person name="Lin Y.C."/>
            <person name="Legue V."/>
            <person name="Le Tacon F."/>
            <person name="Marmeisse R."/>
            <person name="Melayah D."/>
            <person name="Montanini B."/>
            <person name="Muratet M."/>
            <person name="Nehls U."/>
            <person name="Niculita-Hirzel H."/>
            <person name="Oudot-Le Secq M.P."/>
            <person name="Peter M."/>
            <person name="Quesneville H."/>
            <person name="Rajashekar B."/>
            <person name="Reich M."/>
            <person name="Rouhier N."/>
            <person name="Schmutz J."/>
            <person name="Yin T."/>
            <person name="Chalot M."/>
            <person name="Henrissat B."/>
            <person name="Kuees U."/>
            <person name="Lucas S."/>
            <person name="Van de Peer Y."/>
            <person name="Podila G.K."/>
            <person name="Polle A."/>
            <person name="Pukkila P.J."/>
            <person name="Richardson P.M."/>
            <person name="Rouze P."/>
            <person name="Sanders I.R."/>
            <person name="Stajich J.E."/>
            <person name="Tunlid A."/>
            <person name="Tuskan G."/>
            <person name="Grigoriev I.V."/>
        </authorList>
    </citation>
    <scope>NUCLEOTIDE SEQUENCE [LARGE SCALE GENOMIC DNA]</scope>
    <source>
        <strain evidence="2">S238N-H82 / ATCC MYA-4686</strain>
    </source>
</reference>
<dbReference type="AlphaFoldDB" id="B0DDZ1"/>
<accession>B0DDZ1</accession>
<organism evidence="2">
    <name type="scientific">Laccaria bicolor (strain S238N-H82 / ATCC MYA-4686)</name>
    <name type="common">Bicoloured deceiver</name>
    <name type="synonym">Laccaria laccata var. bicolor</name>
    <dbReference type="NCBI Taxonomy" id="486041"/>
    <lineage>
        <taxon>Eukaryota</taxon>
        <taxon>Fungi</taxon>
        <taxon>Dikarya</taxon>
        <taxon>Basidiomycota</taxon>
        <taxon>Agaricomycotina</taxon>
        <taxon>Agaricomycetes</taxon>
        <taxon>Agaricomycetidae</taxon>
        <taxon>Agaricales</taxon>
        <taxon>Agaricineae</taxon>
        <taxon>Hydnangiaceae</taxon>
        <taxon>Laccaria</taxon>
    </lineage>
</organism>
<dbReference type="KEGG" id="lbc:LACBIDRAFT_299075"/>
<evidence type="ECO:0000313" key="1">
    <source>
        <dbReference type="EMBL" id="EDR07171.1"/>
    </source>
</evidence>
<name>B0DDZ1_LACBS</name>
<protein>
    <submittedName>
        <fullName evidence="1">Predicted protein</fullName>
    </submittedName>
</protein>
<dbReference type="RefSeq" id="XP_001882102.1">
    <property type="nucleotide sequence ID" value="XM_001882067.1"/>
</dbReference>
<evidence type="ECO:0000313" key="2">
    <source>
        <dbReference type="Proteomes" id="UP000001194"/>
    </source>
</evidence>
<keyword evidence="2" id="KW-1185">Reference proteome</keyword>
<dbReference type="EMBL" id="DS547105">
    <property type="protein sequence ID" value="EDR07171.1"/>
    <property type="molecule type" value="Genomic_DNA"/>
</dbReference>